<dbReference type="PANTHER" id="PTHR21599:SF0">
    <property type="entry name" value="GLYCERATE KINASE"/>
    <property type="match status" value="1"/>
</dbReference>
<dbReference type="Gene3D" id="3.90.1510.10">
    <property type="entry name" value="Glycerate kinase, domain 2"/>
    <property type="match status" value="1"/>
</dbReference>
<name>A0A917M8P5_9SPHI</name>
<dbReference type="GO" id="GO:0031388">
    <property type="term" value="P:organic acid phosphorylation"/>
    <property type="evidence" value="ECO:0007669"/>
    <property type="project" value="UniProtKB-UniRule"/>
</dbReference>
<dbReference type="InterPro" id="IPR018193">
    <property type="entry name" value="Glyc_kinase_flavodox-like_fold"/>
</dbReference>
<reference evidence="5" key="2">
    <citation type="submission" date="2020-09" db="EMBL/GenBank/DDBJ databases">
        <authorList>
            <person name="Sun Q."/>
            <person name="Zhou Y."/>
        </authorList>
    </citation>
    <scope>NUCLEOTIDE SEQUENCE</scope>
    <source>
        <strain evidence="5">CGMCC 1.12195</strain>
    </source>
</reference>
<sequence>MHILIAPNAFKHALDAREVARAIERGLLASKLPCSCECFPIGDGGNGTCALIMEKLQGEIVELVVNDPIGRPISATFGLIQGGQIAVIEMADASGLHLLKSNELDPLRANSYGTGQLVKGALELGVSEVIIGMGGSATTDGGSGILAALGLRFLDEAGQEITELPLGLEKLHRVDRSAMDKRLVDCKLTILCDVTNPLLGELGAARVFGPQKGATPEMVGRLESILTRYAEVIHAETGVSISGIVSGGVAGGASAGLYGVWGAHLVNGIEYFLNLTQFGKSLEKSDLVITAEGSIDSQTLQGKGPYGVAKQAKHLGLPVVGLAGRIPMAITADLSAYFDVLMAIAHGPCSLADALPATSNDLSRVATQIGNLIANTVKR</sequence>
<dbReference type="InterPro" id="IPR036129">
    <property type="entry name" value="Glycerate_kinase_sf"/>
</dbReference>
<reference evidence="5" key="1">
    <citation type="journal article" date="2014" name="Int. J. Syst. Evol. Microbiol.">
        <title>Complete genome sequence of Corynebacterium casei LMG S-19264T (=DSM 44701T), isolated from a smear-ripened cheese.</title>
        <authorList>
            <consortium name="US DOE Joint Genome Institute (JGI-PGF)"/>
            <person name="Walter F."/>
            <person name="Albersmeier A."/>
            <person name="Kalinowski J."/>
            <person name="Ruckert C."/>
        </authorList>
    </citation>
    <scope>NUCLEOTIDE SEQUENCE</scope>
    <source>
        <strain evidence="5">CGMCC 1.12195</strain>
    </source>
</reference>
<dbReference type="InterPro" id="IPR018197">
    <property type="entry name" value="Glycerate_kinase_RE-like"/>
</dbReference>
<accession>A0A917M8P5</accession>
<dbReference type="PANTHER" id="PTHR21599">
    <property type="entry name" value="GLYCERATE KINASE"/>
    <property type="match status" value="1"/>
</dbReference>
<keyword evidence="2 4" id="KW-0808">Transferase</keyword>
<comment type="caution">
    <text evidence="5">The sequence shown here is derived from an EMBL/GenBank/DDBJ whole genome shotgun (WGS) entry which is preliminary data.</text>
</comment>
<organism evidence="5 6">
    <name type="scientific">Parapedobacter pyrenivorans</name>
    <dbReference type="NCBI Taxonomy" id="1305674"/>
    <lineage>
        <taxon>Bacteria</taxon>
        <taxon>Pseudomonadati</taxon>
        <taxon>Bacteroidota</taxon>
        <taxon>Sphingobacteriia</taxon>
        <taxon>Sphingobacteriales</taxon>
        <taxon>Sphingobacteriaceae</taxon>
        <taxon>Parapedobacter</taxon>
    </lineage>
</organism>
<dbReference type="GO" id="GO:0008887">
    <property type="term" value="F:glycerate kinase activity"/>
    <property type="evidence" value="ECO:0007669"/>
    <property type="project" value="UniProtKB-UniRule"/>
</dbReference>
<evidence type="ECO:0000256" key="1">
    <source>
        <dbReference type="ARBA" id="ARBA00006284"/>
    </source>
</evidence>
<dbReference type="AlphaFoldDB" id="A0A917M8P5"/>
<keyword evidence="6" id="KW-1185">Reference proteome</keyword>
<evidence type="ECO:0000256" key="2">
    <source>
        <dbReference type="ARBA" id="ARBA00022679"/>
    </source>
</evidence>
<dbReference type="InterPro" id="IPR004381">
    <property type="entry name" value="Glycerate_kinase"/>
</dbReference>
<dbReference type="NCBIfam" id="TIGR00045">
    <property type="entry name" value="glycerate kinase"/>
    <property type="match status" value="1"/>
</dbReference>
<evidence type="ECO:0000313" key="5">
    <source>
        <dbReference type="EMBL" id="GGG86290.1"/>
    </source>
</evidence>
<keyword evidence="3 4" id="KW-0418">Kinase</keyword>
<dbReference type="EMBL" id="BMER01000001">
    <property type="protein sequence ID" value="GGG86290.1"/>
    <property type="molecule type" value="Genomic_DNA"/>
</dbReference>
<evidence type="ECO:0000313" key="6">
    <source>
        <dbReference type="Proteomes" id="UP000660862"/>
    </source>
</evidence>
<protein>
    <submittedName>
        <fullName evidence="5">Glycerate 2-kinase</fullName>
    </submittedName>
</protein>
<dbReference type="PIRSF" id="PIRSF006078">
    <property type="entry name" value="GlxK"/>
    <property type="match status" value="1"/>
</dbReference>
<proteinExistence type="inferred from homology"/>
<evidence type="ECO:0000256" key="4">
    <source>
        <dbReference type="PIRNR" id="PIRNR006078"/>
    </source>
</evidence>
<dbReference type="Gene3D" id="3.40.50.10350">
    <property type="entry name" value="Glycerate kinase, domain 1"/>
    <property type="match status" value="1"/>
</dbReference>
<comment type="similarity">
    <text evidence="1 4">Belongs to the glycerate kinase type-1 family.</text>
</comment>
<dbReference type="Pfam" id="PF02595">
    <property type="entry name" value="Gly_kinase"/>
    <property type="match status" value="1"/>
</dbReference>
<evidence type="ECO:0000256" key="3">
    <source>
        <dbReference type="ARBA" id="ARBA00022777"/>
    </source>
</evidence>
<dbReference type="SUPFAM" id="SSF110738">
    <property type="entry name" value="Glycerate kinase I"/>
    <property type="match status" value="1"/>
</dbReference>
<gene>
    <name evidence="5" type="ORF">GCM10007415_19760</name>
</gene>
<dbReference type="Proteomes" id="UP000660862">
    <property type="component" value="Unassembled WGS sequence"/>
</dbReference>